<dbReference type="CDD" id="cd01563">
    <property type="entry name" value="Thr-synth_1"/>
    <property type="match status" value="1"/>
</dbReference>
<dbReference type="GO" id="GO:0003941">
    <property type="term" value="F:L-serine ammonia-lyase activity"/>
    <property type="evidence" value="ECO:0007669"/>
    <property type="project" value="TreeGrafter"/>
</dbReference>
<feature type="domain" description="Tryptophan synthase beta chain-like PALP" evidence="4">
    <location>
        <begin position="76"/>
        <end position="381"/>
    </location>
</feature>
<proteinExistence type="predicted"/>
<protein>
    <submittedName>
        <fullName evidence="5">Threonine synthase</fullName>
    </submittedName>
</protein>
<reference evidence="5 6" key="1">
    <citation type="submission" date="2016-01" db="EMBL/GenBank/DDBJ databases">
        <authorList>
            <person name="Oliw E.H."/>
        </authorList>
    </citation>
    <scope>NUCLEOTIDE SEQUENCE [LARGE SCALE GENOMIC DNA]</scope>
    <source>
        <strain evidence="5 6">Zutra 3-1</strain>
    </source>
</reference>
<dbReference type="InterPro" id="IPR050147">
    <property type="entry name" value="Ser/Thr_Dehydratase"/>
</dbReference>
<keyword evidence="3" id="KW-0456">Lyase</keyword>
<dbReference type="Pfam" id="PF00291">
    <property type="entry name" value="PALP"/>
    <property type="match status" value="1"/>
</dbReference>
<sequence length="420" mass="44835">MARLAAYSCYRCGGQFPIGHPIDSRGCPSCCKIAPSNFRLVYGPKSVEKCSTMQAALPPSLWRYADRLPFDEHAAVTLGEGLTPLLPAERLGRDIGVPKLFIKNEGYNPTWSHKDRFSTVAVTAARQAGARIVATSSTGNAGASLAAYAARAGLPCIVASLANSAGPMVTQIRKYGAQIVPFEQKSDRWAFLEKGVERFGWFATSPYRHPVVGSHPLGIEGYKTIAFELVEQMAGEVPNWCALPVCYGDVLAGVWLGFRELLDGGEIARMPRLLAAEAHGSLRQALDQQTDRIPDVVPSFDALAVSVGATRSTFQALKALRETNGIAVPVSNDGLIAFQEKIAATEGTFLELSSAMPIAAIAAARRQGTINSDETVVAVVTASGLKDIDRSDTAEERTTFANVDAALQVFEASGGKRMSA</sequence>
<dbReference type="SUPFAM" id="SSF53686">
    <property type="entry name" value="Tryptophan synthase beta subunit-like PLP-dependent enzymes"/>
    <property type="match status" value="1"/>
</dbReference>
<evidence type="ECO:0000256" key="3">
    <source>
        <dbReference type="ARBA" id="ARBA00023239"/>
    </source>
</evidence>
<gene>
    <name evidence="5" type="primary">thrC</name>
    <name evidence="5" type="ORF">AGR7C_Lc130021</name>
</gene>
<dbReference type="Proteomes" id="UP000191987">
    <property type="component" value="Unassembled WGS sequence"/>
</dbReference>
<dbReference type="PANTHER" id="PTHR48078">
    <property type="entry name" value="THREONINE DEHYDRATASE, MITOCHONDRIAL-RELATED"/>
    <property type="match status" value="1"/>
</dbReference>
<dbReference type="GO" id="GO:0009097">
    <property type="term" value="P:isoleucine biosynthetic process"/>
    <property type="evidence" value="ECO:0007669"/>
    <property type="project" value="TreeGrafter"/>
</dbReference>
<evidence type="ECO:0000313" key="6">
    <source>
        <dbReference type="Proteomes" id="UP000191987"/>
    </source>
</evidence>
<organism evidence="5 6">
    <name type="scientific">Agrobacterium deltaense Zutra 3/1</name>
    <dbReference type="NCBI Taxonomy" id="1183427"/>
    <lineage>
        <taxon>Bacteria</taxon>
        <taxon>Pseudomonadati</taxon>
        <taxon>Pseudomonadota</taxon>
        <taxon>Alphaproteobacteria</taxon>
        <taxon>Hyphomicrobiales</taxon>
        <taxon>Rhizobiaceae</taxon>
        <taxon>Rhizobium/Agrobacterium group</taxon>
        <taxon>Agrobacterium</taxon>
    </lineage>
</organism>
<dbReference type="GO" id="GO:0004794">
    <property type="term" value="F:threonine deaminase activity"/>
    <property type="evidence" value="ECO:0007669"/>
    <property type="project" value="TreeGrafter"/>
</dbReference>
<comment type="cofactor">
    <cofactor evidence="1">
        <name>pyridoxal 5'-phosphate</name>
        <dbReference type="ChEBI" id="CHEBI:597326"/>
    </cofactor>
</comment>
<dbReference type="AlphaFoldDB" id="A0A1S7R7J6"/>
<dbReference type="Gene3D" id="3.40.50.1100">
    <property type="match status" value="2"/>
</dbReference>
<name>A0A1S7R7J6_9HYPH</name>
<dbReference type="GO" id="GO:0006565">
    <property type="term" value="P:L-serine catabolic process"/>
    <property type="evidence" value="ECO:0007669"/>
    <property type="project" value="TreeGrafter"/>
</dbReference>
<evidence type="ECO:0000256" key="1">
    <source>
        <dbReference type="ARBA" id="ARBA00001933"/>
    </source>
</evidence>
<dbReference type="InterPro" id="IPR001926">
    <property type="entry name" value="TrpB-like_PALP"/>
</dbReference>
<evidence type="ECO:0000313" key="5">
    <source>
        <dbReference type="EMBL" id="CUX47928.1"/>
    </source>
</evidence>
<dbReference type="GO" id="GO:0006567">
    <property type="term" value="P:L-threonine catabolic process"/>
    <property type="evidence" value="ECO:0007669"/>
    <property type="project" value="TreeGrafter"/>
</dbReference>
<keyword evidence="2" id="KW-0663">Pyridoxal phosphate</keyword>
<accession>A0A1S7R7J6</accession>
<evidence type="ECO:0000259" key="4">
    <source>
        <dbReference type="Pfam" id="PF00291"/>
    </source>
</evidence>
<dbReference type="InterPro" id="IPR036052">
    <property type="entry name" value="TrpB-like_PALP_sf"/>
</dbReference>
<dbReference type="PANTHER" id="PTHR48078:SF6">
    <property type="entry name" value="L-THREONINE DEHYDRATASE CATABOLIC TDCB"/>
    <property type="match status" value="1"/>
</dbReference>
<dbReference type="EMBL" id="FBWG01000031">
    <property type="protein sequence ID" value="CUX47928.1"/>
    <property type="molecule type" value="Genomic_DNA"/>
</dbReference>
<evidence type="ECO:0000256" key="2">
    <source>
        <dbReference type="ARBA" id="ARBA00022898"/>
    </source>
</evidence>